<keyword evidence="3" id="KW-0813">Transport</keyword>
<dbReference type="InterPro" id="IPR050763">
    <property type="entry name" value="ABC_transporter_ATP-binding"/>
</dbReference>
<feature type="domain" description="ABC transporter" evidence="7">
    <location>
        <begin position="3"/>
        <end position="180"/>
    </location>
</feature>
<dbReference type="Proteomes" id="UP000186040">
    <property type="component" value="Unassembled WGS sequence"/>
</dbReference>
<evidence type="ECO:0000313" key="8">
    <source>
        <dbReference type="EMBL" id="OLR90933.1"/>
    </source>
</evidence>
<name>A0A1Q9LFY1_9PSEU</name>
<dbReference type="InterPro" id="IPR003593">
    <property type="entry name" value="AAA+_ATPase"/>
</dbReference>
<dbReference type="EMBL" id="MKQR01000026">
    <property type="protein sequence ID" value="OLR90933.1"/>
    <property type="molecule type" value="Genomic_DNA"/>
</dbReference>
<proteinExistence type="inferred from homology"/>
<evidence type="ECO:0000256" key="3">
    <source>
        <dbReference type="ARBA" id="ARBA00022448"/>
    </source>
</evidence>
<keyword evidence="5" id="KW-0067">ATP-binding</keyword>
<evidence type="ECO:0000256" key="5">
    <source>
        <dbReference type="ARBA" id="ARBA00022840"/>
    </source>
</evidence>
<dbReference type="Gene3D" id="3.40.50.300">
    <property type="entry name" value="P-loop containing nucleotide triphosphate hydrolases"/>
    <property type="match status" value="2"/>
</dbReference>
<dbReference type="InterPro" id="IPR017871">
    <property type="entry name" value="ABC_transporter-like_CS"/>
</dbReference>
<evidence type="ECO:0000313" key="9">
    <source>
        <dbReference type="Proteomes" id="UP000186040"/>
    </source>
</evidence>
<dbReference type="GO" id="GO:0016887">
    <property type="term" value="F:ATP hydrolysis activity"/>
    <property type="evidence" value="ECO:0007669"/>
    <property type="project" value="InterPro"/>
</dbReference>
<dbReference type="RefSeq" id="WP_075977606.1">
    <property type="nucleotide sequence ID" value="NZ_MKQR01000026.1"/>
</dbReference>
<reference evidence="8 9" key="1">
    <citation type="submission" date="2016-10" db="EMBL/GenBank/DDBJ databases">
        <title>The Draft Genome Sequence of Actinokineospora bangkokensis 44EHWT reveals the biosynthetic pathway of antifungal compounds Thailandins with unusual extender unit butylmalonyl-CoA.</title>
        <authorList>
            <person name="Greule A."/>
            <person name="Intra B."/>
            <person name="Flemming S."/>
            <person name="Rommel M.G."/>
            <person name="Panbangred W."/>
            <person name="Bechthold A."/>
        </authorList>
    </citation>
    <scope>NUCLEOTIDE SEQUENCE [LARGE SCALE GENOMIC DNA]</scope>
    <source>
        <strain evidence="8 9">44EHW</strain>
    </source>
</reference>
<keyword evidence="6" id="KW-0046">Antibiotic resistance</keyword>
<dbReference type="PANTHER" id="PTHR42711">
    <property type="entry name" value="ABC TRANSPORTER ATP-BINDING PROTEIN"/>
    <property type="match status" value="1"/>
</dbReference>
<dbReference type="SMART" id="SM00382">
    <property type="entry name" value="AAA"/>
    <property type="match status" value="1"/>
</dbReference>
<dbReference type="STRING" id="1193682.BJP25_30735"/>
<evidence type="ECO:0000256" key="1">
    <source>
        <dbReference type="ARBA" id="ARBA00004202"/>
    </source>
</evidence>
<dbReference type="SUPFAM" id="SSF52540">
    <property type="entry name" value="P-loop containing nucleoside triphosphate hydrolases"/>
    <property type="match status" value="1"/>
</dbReference>
<dbReference type="InterPro" id="IPR003439">
    <property type="entry name" value="ABC_transporter-like_ATP-bd"/>
</dbReference>
<accession>A0A1Q9LFY1</accession>
<dbReference type="GO" id="GO:0046677">
    <property type="term" value="P:response to antibiotic"/>
    <property type="evidence" value="ECO:0007669"/>
    <property type="project" value="UniProtKB-KW"/>
</dbReference>
<comment type="subcellular location">
    <subcellularLocation>
        <location evidence="1">Cell membrane</location>
        <topology evidence="1">Peripheral membrane protein</topology>
    </subcellularLocation>
</comment>
<dbReference type="PROSITE" id="PS00211">
    <property type="entry name" value="ABC_TRANSPORTER_1"/>
    <property type="match status" value="1"/>
</dbReference>
<evidence type="ECO:0000256" key="4">
    <source>
        <dbReference type="ARBA" id="ARBA00022741"/>
    </source>
</evidence>
<comment type="similarity">
    <text evidence="2">Belongs to the ABC transporter superfamily.</text>
</comment>
<sequence length="181" mass="19665">MGIRIGARWLLHKLDLRVPAGSCAALLGDNGTGKTTLLRACHGEQELTEGALTVDGRVPDERDPAFRAVVSVLFDDSALFDALTPRQHLDALGLDLDPELPDTPAYTLSSGQRRKLLLLGALRREHRVLLLDEPERALDATARRWLADEVVAAKGRGAAVVLTTHDQRLVERVADVVVDLG</sequence>
<keyword evidence="4" id="KW-0547">Nucleotide-binding</keyword>
<evidence type="ECO:0000259" key="7">
    <source>
        <dbReference type="PROSITE" id="PS50893"/>
    </source>
</evidence>
<dbReference type="InterPro" id="IPR027417">
    <property type="entry name" value="P-loop_NTPase"/>
</dbReference>
<dbReference type="GO" id="GO:0005524">
    <property type="term" value="F:ATP binding"/>
    <property type="evidence" value="ECO:0007669"/>
    <property type="project" value="UniProtKB-KW"/>
</dbReference>
<dbReference type="GO" id="GO:0005886">
    <property type="term" value="C:plasma membrane"/>
    <property type="evidence" value="ECO:0007669"/>
    <property type="project" value="UniProtKB-SubCell"/>
</dbReference>
<dbReference type="AlphaFoldDB" id="A0A1Q9LFY1"/>
<dbReference type="PANTHER" id="PTHR42711:SF5">
    <property type="entry name" value="ABC TRANSPORTER ATP-BINDING PROTEIN NATA"/>
    <property type="match status" value="1"/>
</dbReference>
<evidence type="ECO:0000256" key="6">
    <source>
        <dbReference type="ARBA" id="ARBA00023251"/>
    </source>
</evidence>
<keyword evidence="9" id="KW-1185">Reference proteome</keyword>
<organism evidence="8 9">
    <name type="scientific">Actinokineospora bangkokensis</name>
    <dbReference type="NCBI Taxonomy" id="1193682"/>
    <lineage>
        <taxon>Bacteria</taxon>
        <taxon>Bacillati</taxon>
        <taxon>Actinomycetota</taxon>
        <taxon>Actinomycetes</taxon>
        <taxon>Pseudonocardiales</taxon>
        <taxon>Pseudonocardiaceae</taxon>
        <taxon>Actinokineospora</taxon>
    </lineage>
</organism>
<gene>
    <name evidence="8" type="ORF">BJP25_30735</name>
</gene>
<dbReference type="OrthoDB" id="6198786at2"/>
<dbReference type="Pfam" id="PF00005">
    <property type="entry name" value="ABC_tran"/>
    <property type="match status" value="1"/>
</dbReference>
<protein>
    <recommendedName>
        <fullName evidence="7">ABC transporter domain-containing protein</fullName>
    </recommendedName>
</protein>
<evidence type="ECO:0000256" key="2">
    <source>
        <dbReference type="ARBA" id="ARBA00005417"/>
    </source>
</evidence>
<comment type="caution">
    <text evidence="8">The sequence shown here is derived from an EMBL/GenBank/DDBJ whole genome shotgun (WGS) entry which is preliminary data.</text>
</comment>
<dbReference type="PROSITE" id="PS50893">
    <property type="entry name" value="ABC_TRANSPORTER_2"/>
    <property type="match status" value="1"/>
</dbReference>